<dbReference type="EMBL" id="CAADRN010000062">
    <property type="protein sequence ID" value="VFU12090.1"/>
    <property type="molecule type" value="Genomic_DNA"/>
</dbReference>
<organism evidence="1">
    <name type="scientific">anaerobic digester metagenome</name>
    <dbReference type="NCBI Taxonomy" id="1263854"/>
    <lineage>
        <taxon>unclassified sequences</taxon>
        <taxon>metagenomes</taxon>
        <taxon>ecological metagenomes</taxon>
    </lineage>
</organism>
<gene>
    <name evidence="1" type="ORF">SCFA_1540003</name>
</gene>
<evidence type="ECO:0000313" key="1">
    <source>
        <dbReference type="EMBL" id="VFU12090.1"/>
    </source>
</evidence>
<name>A0A485LW00_9ZZZZ</name>
<dbReference type="AlphaFoldDB" id="A0A485LW00"/>
<protein>
    <submittedName>
        <fullName evidence="1">YabG peptidase U57</fullName>
    </submittedName>
</protein>
<sequence length="81" mass="8855">MIRTGFTGGTEMKIGDIVTRKIYGEDMQFCIIGFYTNQATGERVAILALLDPSLIVEAAVQDLAPISARHLFALTTPVFVH</sequence>
<dbReference type="Pfam" id="PF05582">
    <property type="entry name" value="Peptidase_U57"/>
    <property type="match status" value="1"/>
</dbReference>
<reference evidence="1" key="1">
    <citation type="submission" date="2019-03" db="EMBL/GenBank/DDBJ databases">
        <authorList>
            <person name="Hao L."/>
        </authorList>
    </citation>
    <scope>NUCLEOTIDE SEQUENCE</scope>
</reference>
<dbReference type="InterPro" id="IPR008764">
    <property type="entry name" value="Peptidase_U57"/>
</dbReference>
<proteinExistence type="predicted"/>
<accession>A0A485LW00</accession>